<dbReference type="PRINTS" id="PR00455">
    <property type="entry name" value="HTHTETR"/>
</dbReference>
<sequence>MPTKKVNAKEVKPERPSKKEETHARMLAAAGRSFRRNGFAGIGVDGIAKAAGVTSGAFYAHFGSKDAAFFAAVVAGLDEVIDGIPRFQKKHGPDWLQAFADYYLGQPHRDDLACGCAMTSLSPEIVRGGEELHQLYETKMFLIAGLIAAGLAGGNSDQRLARAWGYLGTLIGGLTITRAMQNRDSAETIAKAIKSAALGCAGEPAAEPTGGEGNGK</sequence>
<dbReference type="Proteomes" id="UP001069802">
    <property type="component" value="Unassembled WGS sequence"/>
</dbReference>
<feature type="compositionally biased region" description="Basic and acidic residues" evidence="5">
    <location>
        <begin position="7"/>
        <end position="22"/>
    </location>
</feature>
<organism evidence="7 8">
    <name type="scientific">Kiloniella laminariae</name>
    <dbReference type="NCBI Taxonomy" id="454162"/>
    <lineage>
        <taxon>Bacteria</taxon>
        <taxon>Pseudomonadati</taxon>
        <taxon>Pseudomonadota</taxon>
        <taxon>Alphaproteobacteria</taxon>
        <taxon>Rhodospirillales</taxon>
        <taxon>Kiloniellaceae</taxon>
        <taxon>Kiloniella</taxon>
    </lineage>
</organism>
<name>A0ABT4LEF0_9PROT</name>
<dbReference type="InterPro" id="IPR036271">
    <property type="entry name" value="Tet_transcr_reg_TetR-rel_C_sf"/>
</dbReference>
<dbReference type="InterPro" id="IPR009057">
    <property type="entry name" value="Homeodomain-like_sf"/>
</dbReference>
<dbReference type="EMBL" id="JAPWGY010000001">
    <property type="protein sequence ID" value="MCZ4279473.1"/>
    <property type="molecule type" value="Genomic_DNA"/>
</dbReference>
<evidence type="ECO:0000313" key="7">
    <source>
        <dbReference type="EMBL" id="MCZ4279473.1"/>
    </source>
</evidence>
<dbReference type="Gene3D" id="1.10.10.60">
    <property type="entry name" value="Homeodomain-like"/>
    <property type="match status" value="1"/>
</dbReference>
<evidence type="ECO:0000256" key="5">
    <source>
        <dbReference type="SAM" id="MobiDB-lite"/>
    </source>
</evidence>
<gene>
    <name evidence="7" type="ORF">O4H49_01710</name>
</gene>
<keyword evidence="3" id="KW-0804">Transcription</keyword>
<feature type="domain" description="HTH tetR-type" evidence="6">
    <location>
        <begin position="20"/>
        <end position="80"/>
    </location>
</feature>
<evidence type="ECO:0000256" key="1">
    <source>
        <dbReference type="ARBA" id="ARBA00023015"/>
    </source>
</evidence>
<feature type="region of interest" description="Disordered" evidence="5">
    <location>
        <begin position="1"/>
        <end position="22"/>
    </location>
</feature>
<reference evidence="7" key="1">
    <citation type="submission" date="2022-12" db="EMBL/GenBank/DDBJ databases">
        <title>Bacterial isolates from different developmental stages of Nematostella vectensis.</title>
        <authorList>
            <person name="Fraune S."/>
        </authorList>
    </citation>
    <scope>NUCLEOTIDE SEQUENCE</scope>
    <source>
        <strain evidence="7">G21630-S1</strain>
    </source>
</reference>
<dbReference type="PANTHER" id="PTHR47506">
    <property type="entry name" value="TRANSCRIPTIONAL REGULATORY PROTEIN"/>
    <property type="match status" value="1"/>
</dbReference>
<evidence type="ECO:0000256" key="4">
    <source>
        <dbReference type="PROSITE-ProRule" id="PRU00335"/>
    </source>
</evidence>
<evidence type="ECO:0000259" key="6">
    <source>
        <dbReference type="PROSITE" id="PS50977"/>
    </source>
</evidence>
<keyword evidence="1" id="KW-0805">Transcription regulation</keyword>
<proteinExistence type="predicted"/>
<dbReference type="SUPFAM" id="SSF48498">
    <property type="entry name" value="Tetracyclin repressor-like, C-terminal domain"/>
    <property type="match status" value="1"/>
</dbReference>
<dbReference type="PROSITE" id="PS50977">
    <property type="entry name" value="HTH_TETR_2"/>
    <property type="match status" value="1"/>
</dbReference>
<dbReference type="RefSeq" id="WP_269421679.1">
    <property type="nucleotide sequence ID" value="NZ_JAPWGY010000001.1"/>
</dbReference>
<dbReference type="InterPro" id="IPR001647">
    <property type="entry name" value="HTH_TetR"/>
</dbReference>
<keyword evidence="8" id="KW-1185">Reference proteome</keyword>
<feature type="DNA-binding region" description="H-T-H motif" evidence="4">
    <location>
        <begin position="43"/>
        <end position="62"/>
    </location>
</feature>
<dbReference type="SUPFAM" id="SSF46689">
    <property type="entry name" value="Homeodomain-like"/>
    <property type="match status" value="1"/>
</dbReference>
<evidence type="ECO:0000313" key="8">
    <source>
        <dbReference type="Proteomes" id="UP001069802"/>
    </source>
</evidence>
<accession>A0ABT4LEF0</accession>
<evidence type="ECO:0000256" key="2">
    <source>
        <dbReference type="ARBA" id="ARBA00023125"/>
    </source>
</evidence>
<dbReference type="PANTHER" id="PTHR47506:SF7">
    <property type="entry name" value="TRANSCRIPTIONAL REGULATORY PROTEIN"/>
    <property type="match status" value="1"/>
</dbReference>
<evidence type="ECO:0000256" key="3">
    <source>
        <dbReference type="ARBA" id="ARBA00023163"/>
    </source>
</evidence>
<protein>
    <submittedName>
        <fullName evidence="7">TetR/AcrR family transcriptional regulator</fullName>
    </submittedName>
</protein>
<comment type="caution">
    <text evidence="7">The sequence shown here is derived from an EMBL/GenBank/DDBJ whole genome shotgun (WGS) entry which is preliminary data.</text>
</comment>
<dbReference type="Gene3D" id="1.10.357.10">
    <property type="entry name" value="Tetracycline Repressor, domain 2"/>
    <property type="match status" value="1"/>
</dbReference>
<keyword evidence="2 4" id="KW-0238">DNA-binding</keyword>
<dbReference type="Pfam" id="PF00440">
    <property type="entry name" value="TetR_N"/>
    <property type="match status" value="1"/>
</dbReference>